<name>A0ABN2K564_9ACTN</name>
<keyword evidence="1" id="KW-0812">Transmembrane</keyword>
<evidence type="ECO:0008006" key="4">
    <source>
        <dbReference type="Google" id="ProtNLM"/>
    </source>
</evidence>
<evidence type="ECO:0000313" key="2">
    <source>
        <dbReference type="EMBL" id="GAA1748568.1"/>
    </source>
</evidence>
<feature type="transmembrane region" description="Helical" evidence="1">
    <location>
        <begin position="26"/>
        <end position="49"/>
    </location>
</feature>
<protein>
    <recommendedName>
        <fullName evidence="4">NADH dehydrogenase subunit 6</fullName>
    </recommendedName>
</protein>
<dbReference type="RefSeq" id="WP_344079146.1">
    <property type="nucleotide sequence ID" value="NZ_BAAALS010000007.1"/>
</dbReference>
<comment type="caution">
    <text evidence="2">The sequence shown here is derived from an EMBL/GenBank/DDBJ whole genome shotgun (WGS) entry which is preliminary data.</text>
</comment>
<feature type="transmembrane region" description="Helical" evidence="1">
    <location>
        <begin position="83"/>
        <end position="106"/>
    </location>
</feature>
<organism evidence="2 3">
    <name type="scientific">Luedemannella helvata</name>
    <dbReference type="NCBI Taxonomy" id="349315"/>
    <lineage>
        <taxon>Bacteria</taxon>
        <taxon>Bacillati</taxon>
        <taxon>Actinomycetota</taxon>
        <taxon>Actinomycetes</taxon>
        <taxon>Micromonosporales</taxon>
        <taxon>Micromonosporaceae</taxon>
        <taxon>Luedemannella</taxon>
    </lineage>
</organism>
<feature type="transmembrane region" description="Helical" evidence="1">
    <location>
        <begin position="55"/>
        <end position="76"/>
    </location>
</feature>
<evidence type="ECO:0000256" key="1">
    <source>
        <dbReference type="SAM" id="Phobius"/>
    </source>
</evidence>
<reference evidence="2 3" key="1">
    <citation type="journal article" date="2019" name="Int. J. Syst. Evol. Microbiol.">
        <title>The Global Catalogue of Microorganisms (GCM) 10K type strain sequencing project: providing services to taxonomists for standard genome sequencing and annotation.</title>
        <authorList>
            <consortium name="The Broad Institute Genomics Platform"/>
            <consortium name="The Broad Institute Genome Sequencing Center for Infectious Disease"/>
            <person name="Wu L."/>
            <person name="Ma J."/>
        </authorList>
    </citation>
    <scope>NUCLEOTIDE SEQUENCE [LARGE SCALE GENOMIC DNA]</scope>
    <source>
        <strain evidence="2 3">JCM 13249</strain>
    </source>
</reference>
<sequence length="112" mass="11505">MDRSRPPSGLFPTRPARPAFREPHPVRVGAVLAGAGAAAAWLFVFAMLATSARGFVWLVLGAAVVAWLVALLLAAVGDRGVAVGVALSAGCGVAIAIALVVARWAATGWFLW</sequence>
<dbReference type="EMBL" id="BAAALS010000007">
    <property type="protein sequence ID" value="GAA1748568.1"/>
    <property type="molecule type" value="Genomic_DNA"/>
</dbReference>
<dbReference type="Proteomes" id="UP001500655">
    <property type="component" value="Unassembled WGS sequence"/>
</dbReference>
<keyword evidence="1" id="KW-0472">Membrane</keyword>
<gene>
    <name evidence="2" type="ORF">GCM10009681_19770</name>
</gene>
<keyword evidence="1" id="KW-1133">Transmembrane helix</keyword>
<accession>A0ABN2K564</accession>
<keyword evidence="3" id="KW-1185">Reference proteome</keyword>
<evidence type="ECO:0000313" key="3">
    <source>
        <dbReference type="Proteomes" id="UP001500655"/>
    </source>
</evidence>
<proteinExistence type="predicted"/>